<dbReference type="EMBL" id="SSOC01000004">
    <property type="protein sequence ID" value="THF64809.1"/>
    <property type="molecule type" value="Genomic_DNA"/>
</dbReference>
<dbReference type="Pfam" id="PF14022">
    <property type="entry name" value="DUF4238"/>
    <property type="match status" value="1"/>
</dbReference>
<protein>
    <submittedName>
        <fullName evidence="1">DUF4238 domain-containing protein</fullName>
    </submittedName>
</protein>
<dbReference type="InterPro" id="IPR025332">
    <property type="entry name" value="DUF4238"/>
</dbReference>
<dbReference type="Proteomes" id="UP000308430">
    <property type="component" value="Unassembled WGS sequence"/>
</dbReference>
<evidence type="ECO:0000313" key="1">
    <source>
        <dbReference type="EMBL" id="THF64809.1"/>
    </source>
</evidence>
<dbReference type="OrthoDB" id="7556813at2"/>
<sequence length="335" mass="38145">MARKYLEAKKRHHYVWARYLTRWGSGTKSVFYTTKTGKIAHDSVRAVAAEDYLYKVTTLTKEQVDVIKGFSRLSPESLQQQHMSYLGDFLKLQQAEAIYWRSDVRSQEAEQHLHALKCNLLENLHSSHEQGVQPVLEALAGEQLEVLQDKQHMIEFMAFFGHQFCRTKPFRDGVIRSLVCSNAMEIRVADAVAHAWWFMSYMFGMSFGNSLYLSRHEDKHALLINDTSVPSITSDHPIVNVHPCVSETAFIAPEHADLYYPISPRIAYIICNSGRFLPGRNAIDETTVVELNSKLASQAMVHIVGNSESAIRPFQSFIGRRAQKAQKQRKGPGFI</sequence>
<organism evidence="1 2">
    <name type="scientific">Pseudothauera nasutitermitis</name>
    <dbReference type="NCBI Taxonomy" id="2565930"/>
    <lineage>
        <taxon>Bacteria</taxon>
        <taxon>Pseudomonadati</taxon>
        <taxon>Pseudomonadota</taxon>
        <taxon>Betaproteobacteria</taxon>
        <taxon>Rhodocyclales</taxon>
        <taxon>Zoogloeaceae</taxon>
        <taxon>Pseudothauera</taxon>
    </lineage>
</organism>
<keyword evidence="2" id="KW-1185">Reference proteome</keyword>
<evidence type="ECO:0000313" key="2">
    <source>
        <dbReference type="Proteomes" id="UP000308430"/>
    </source>
</evidence>
<proteinExistence type="predicted"/>
<accession>A0A4V3WBW5</accession>
<dbReference type="RefSeq" id="WP_136348527.1">
    <property type="nucleotide sequence ID" value="NZ_SSOC01000004.1"/>
</dbReference>
<dbReference type="AlphaFoldDB" id="A0A4V3WBW5"/>
<reference evidence="1 2" key="1">
    <citation type="submission" date="2019-04" db="EMBL/GenBank/DDBJ databases">
        <title>Azoarcus nasutitermitis sp. nov. isolated from termite nest.</title>
        <authorList>
            <person name="Lin S.-Y."/>
            <person name="Hameed A."/>
            <person name="Hsu Y.-H."/>
            <person name="Young C.-C."/>
        </authorList>
    </citation>
    <scope>NUCLEOTIDE SEQUENCE [LARGE SCALE GENOMIC DNA]</scope>
    <source>
        <strain evidence="1 2">CC-YHH838</strain>
    </source>
</reference>
<gene>
    <name evidence="1" type="ORF">E6C76_12260</name>
</gene>
<comment type="caution">
    <text evidence="1">The sequence shown here is derived from an EMBL/GenBank/DDBJ whole genome shotgun (WGS) entry which is preliminary data.</text>
</comment>
<name>A0A4V3WBW5_9RHOO</name>